<name>A0ACB7V1X5_DIOAL</name>
<dbReference type="EMBL" id="CM037022">
    <property type="protein sequence ID" value="KAH7667263.1"/>
    <property type="molecule type" value="Genomic_DNA"/>
</dbReference>
<evidence type="ECO:0000313" key="1">
    <source>
        <dbReference type="EMBL" id="KAH7667263.1"/>
    </source>
</evidence>
<organism evidence="1 2">
    <name type="scientific">Dioscorea alata</name>
    <name type="common">Purple yam</name>
    <dbReference type="NCBI Taxonomy" id="55571"/>
    <lineage>
        <taxon>Eukaryota</taxon>
        <taxon>Viridiplantae</taxon>
        <taxon>Streptophyta</taxon>
        <taxon>Embryophyta</taxon>
        <taxon>Tracheophyta</taxon>
        <taxon>Spermatophyta</taxon>
        <taxon>Magnoliopsida</taxon>
        <taxon>Liliopsida</taxon>
        <taxon>Dioscoreales</taxon>
        <taxon>Dioscoreaceae</taxon>
        <taxon>Dioscorea</taxon>
    </lineage>
</organism>
<sequence>MELVGLGQNKRKGIRLWDSLGSRWGLVLLGRRQSLRKTWFPSDREGLRRLEASTGLAFRFVIGWTGDQRKMASLFKKKLKNMMIFCRWISKNNTAISHTKPFALFDTDFYVKADDDIYLRPDEGKPVDDGSKESLPAVHVAQVPESGKNSAREEVMIWFLTMLSTCKSSRKWC</sequence>
<keyword evidence="1" id="KW-0808">Transferase</keyword>
<comment type="caution">
    <text evidence="1">The sequence shown here is derived from an EMBL/GenBank/DDBJ whole genome shotgun (WGS) entry which is preliminary data.</text>
</comment>
<protein>
    <submittedName>
        <fullName evidence="1">Glycosyl transferase family 31 protein</fullName>
    </submittedName>
</protein>
<dbReference type="Proteomes" id="UP000827976">
    <property type="component" value="Chromosome 12"/>
</dbReference>
<reference evidence="2" key="1">
    <citation type="journal article" date="2022" name="Nat. Commun.">
        <title>Chromosome evolution and the genetic basis of agronomically important traits in greater yam.</title>
        <authorList>
            <person name="Bredeson J.V."/>
            <person name="Lyons J.B."/>
            <person name="Oniyinde I.O."/>
            <person name="Okereke N.R."/>
            <person name="Kolade O."/>
            <person name="Nnabue I."/>
            <person name="Nwadili C.O."/>
            <person name="Hribova E."/>
            <person name="Parker M."/>
            <person name="Nwogha J."/>
            <person name="Shu S."/>
            <person name="Carlson J."/>
            <person name="Kariba R."/>
            <person name="Muthemba S."/>
            <person name="Knop K."/>
            <person name="Barton G.J."/>
            <person name="Sherwood A.V."/>
            <person name="Lopez-Montes A."/>
            <person name="Asiedu R."/>
            <person name="Jamnadass R."/>
            <person name="Muchugi A."/>
            <person name="Goodstein D."/>
            <person name="Egesi C.N."/>
            <person name="Featherston J."/>
            <person name="Asfaw A."/>
            <person name="Simpson G.G."/>
            <person name="Dolezel J."/>
            <person name="Hendre P.S."/>
            <person name="Van Deynze A."/>
            <person name="Kumar P.L."/>
            <person name="Obidiegwu J.E."/>
            <person name="Bhattacharjee R."/>
            <person name="Rokhsar D.S."/>
        </authorList>
    </citation>
    <scope>NUCLEOTIDE SEQUENCE [LARGE SCALE GENOMIC DNA]</scope>
    <source>
        <strain evidence="2">cv. TDa95/00328</strain>
    </source>
</reference>
<gene>
    <name evidence="1" type="ORF">IHE45_12G047100</name>
</gene>
<accession>A0ACB7V1X5</accession>
<evidence type="ECO:0000313" key="2">
    <source>
        <dbReference type="Proteomes" id="UP000827976"/>
    </source>
</evidence>
<proteinExistence type="predicted"/>
<keyword evidence="2" id="KW-1185">Reference proteome</keyword>